<protein>
    <submittedName>
        <fullName evidence="1">Uncharacterized protein</fullName>
    </submittedName>
</protein>
<sequence>MPFPWKKNRVKSISQIITGLPSPKHGGSLVVETGFPTSLVDLFVKNKVRFRKPKTKKRFQVEVSDPLWETQAAGLTPRPPSPLETSNLSDRTLFAEGPVLRRRVGQDVDWDEEVAVSGQGCDPVRESDGGSDSNMVIAAVSKMSVVVVLTLSMNKLAVGITMSALVLLFLEFIGKWAFCWLKPCPNANKNLKSLAQSVSNSIWVQNLMAFKQGKSSDSESSVSPSVDEEEHLVLRVESSYSPTSIEEIETERENEKGIPIPREEIQPAELDPIREEQIKLTIMEILEKECDYRRGNDDYKRSGKLKSKLVKKLVPKKLRRSNREKKIKLREEESSLSNSEISSTTEESVSSRRSEIEEEHENGNGPPVLLLRKRLKCVEDDESDNGISCSSESPLLKGEKRVHRVGNSNSGYVVLFLIVLGGLVVGRFLALLLTVAWIFMLKIVKNGGMSVNLPLVRSSVPISGKVGRTFDDV</sequence>
<evidence type="ECO:0000313" key="2">
    <source>
        <dbReference type="Proteomes" id="UP000828941"/>
    </source>
</evidence>
<organism evidence="1 2">
    <name type="scientific">Bauhinia variegata</name>
    <name type="common">Purple orchid tree</name>
    <name type="synonym">Phanera variegata</name>
    <dbReference type="NCBI Taxonomy" id="167791"/>
    <lineage>
        <taxon>Eukaryota</taxon>
        <taxon>Viridiplantae</taxon>
        <taxon>Streptophyta</taxon>
        <taxon>Embryophyta</taxon>
        <taxon>Tracheophyta</taxon>
        <taxon>Spermatophyta</taxon>
        <taxon>Magnoliopsida</taxon>
        <taxon>eudicotyledons</taxon>
        <taxon>Gunneridae</taxon>
        <taxon>Pentapetalae</taxon>
        <taxon>rosids</taxon>
        <taxon>fabids</taxon>
        <taxon>Fabales</taxon>
        <taxon>Fabaceae</taxon>
        <taxon>Cercidoideae</taxon>
        <taxon>Cercideae</taxon>
        <taxon>Bauhiniinae</taxon>
        <taxon>Bauhinia</taxon>
    </lineage>
</organism>
<name>A0ACB9KR16_BAUVA</name>
<dbReference type="EMBL" id="CM039438">
    <property type="protein sequence ID" value="KAI4299732.1"/>
    <property type="molecule type" value="Genomic_DNA"/>
</dbReference>
<dbReference type="Proteomes" id="UP000828941">
    <property type="component" value="Chromosome 13"/>
</dbReference>
<evidence type="ECO:0000313" key="1">
    <source>
        <dbReference type="EMBL" id="KAI4299732.1"/>
    </source>
</evidence>
<keyword evidence="2" id="KW-1185">Reference proteome</keyword>
<accession>A0ACB9KR16</accession>
<comment type="caution">
    <text evidence="1">The sequence shown here is derived from an EMBL/GenBank/DDBJ whole genome shotgun (WGS) entry which is preliminary data.</text>
</comment>
<reference evidence="1 2" key="1">
    <citation type="journal article" date="2022" name="DNA Res.">
        <title>Chromosomal-level genome assembly of the orchid tree Bauhinia variegata (Leguminosae; Cercidoideae) supports the allotetraploid origin hypothesis of Bauhinia.</title>
        <authorList>
            <person name="Zhong Y."/>
            <person name="Chen Y."/>
            <person name="Zheng D."/>
            <person name="Pang J."/>
            <person name="Liu Y."/>
            <person name="Luo S."/>
            <person name="Meng S."/>
            <person name="Qian L."/>
            <person name="Wei D."/>
            <person name="Dai S."/>
            <person name="Zhou R."/>
        </authorList>
    </citation>
    <scope>NUCLEOTIDE SEQUENCE [LARGE SCALE GENOMIC DNA]</scope>
    <source>
        <strain evidence="1">BV-YZ2020</strain>
    </source>
</reference>
<gene>
    <name evidence="1" type="ORF">L6164_033163</name>
</gene>
<proteinExistence type="predicted"/>